<dbReference type="SUPFAM" id="SSF117396">
    <property type="entry name" value="TM1631-like"/>
    <property type="match status" value="1"/>
</dbReference>
<reference evidence="3 4" key="1">
    <citation type="submission" date="2017-07" db="EMBL/GenBank/DDBJ databases">
        <title>Draft genome sequence of aerobic hyperthermophilic archaea, Pyrobaculum aerophilum YKB31 and YKB32.</title>
        <authorList>
            <person name="Mochizuki T."/>
            <person name="Berliner A.J."/>
            <person name="Yoshida-Takashima Y."/>
            <person name="Takaki Y."/>
            <person name="Nunoura T."/>
            <person name="Takai K."/>
        </authorList>
    </citation>
    <scope>NUCLEOTIDE SEQUENCE [LARGE SCALE GENOMIC DNA]</scope>
    <source>
        <strain evidence="1 4">YKB31</strain>
        <strain evidence="2 3">YKB32</strain>
    </source>
</reference>
<protein>
    <recommendedName>
        <fullName evidence="5">DUF72 domain-containing protein</fullName>
    </recommendedName>
</protein>
<dbReference type="EMBL" id="NMUE01000040">
    <property type="protein sequence ID" value="RFA94262.1"/>
    <property type="molecule type" value="Genomic_DNA"/>
</dbReference>
<dbReference type="Proteomes" id="UP000256877">
    <property type="component" value="Unassembled WGS sequence"/>
</dbReference>
<evidence type="ECO:0000313" key="4">
    <source>
        <dbReference type="Proteomes" id="UP000257123"/>
    </source>
</evidence>
<name>A0A371QVQ0_9CREN</name>
<evidence type="ECO:0000313" key="3">
    <source>
        <dbReference type="Proteomes" id="UP000256877"/>
    </source>
</evidence>
<proteinExistence type="predicted"/>
<gene>
    <name evidence="1" type="ORF">CGL51_10570</name>
    <name evidence="2" type="ORF">CGL52_06810</name>
</gene>
<dbReference type="Pfam" id="PF01904">
    <property type="entry name" value="DUF72"/>
    <property type="match status" value="1"/>
</dbReference>
<dbReference type="Gene3D" id="3.20.20.410">
    <property type="entry name" value="Protein of unknown function UPF0759"/>
    <property type="match status" value="1"/>
</dbReference>
<dbReference type="InterPro" id="IPR002763">
    <property type="entry name" value="DUF72"/>
</dbReference>
<evidence type="ECO:0008006" key="5">
    <source>
        <dbReference type="Google" id="ProtNLM"/>
    </source>
</evidence>
<dbReference type="PANTHER" id="PTHR30348">
    <property type="entry name" value="UNCHARACTERIZED PROTEIN YECE"/>
    <property type="match status" value="1"/>
</dbReference>
<dbReference type="RefSeq" id="WP_116421708.1">
    <property type="nucleotide sequence ID" value="NZ_NMUE01000040.1"/>
</dbReference>
<dbReference type="OrthoDB" id="35747at2157"/>
<evidence type="ECO:0000313" key="2">
    <source>
        <dbReference type="EMBL" id="RFA98613.1"/>
    </source>
</evidence>
<dbReference type="AlphaFoldDB" id="A0A371QVQ0"/>
<comment type="caution">
    <text evidence="1">The sequence shown here is derived from an EMBL/GenBank/DDBJ whole genome shotgun (WGS) entry which is preliminary data.</text>
</comment>
<organism evidence="1 4">
    <name type="scientific">Pyrobaculum aerophilum</name>
    <dbReference type="NCBI Taxonomy" id="13773"/>
    <lineage>
        <taxon>Archaea</taxon>
        <taxon>Thermoproteota</taxon>
        <taxon>Thermoprotei</taxon>
        <taxon>Thermoproteales</taxon>
        <taxon>Thermoproteaceae</taxon>
        <taxon>Pyrobaculum</taxon>
    </lineage>
</organism>
<dbReference type="PANTHER" id="PTHR30348:SF4">
    <property type="entry name" value="DUF72 DOMAIN-CONTAINING PROTEIN"/>
    <property type="match status" value="1"/>
</dbReference>
<accession>A0A371QVQ0</accession>
<dbReference type="EMBL" id="NMUF01000015">
    <property type="protein sequence ID" value="RFA98613.1"/>
    <property type="molecule type" value="Genomic_DNA"/>
</dbReference>
<evidence type="ECO:0000313" key="1">
    <source>
        <dbReference type="EMBL" id="RFA94262.1"/>
    </source>
</evidence>
<dbReference type="Proteomes" id="UP000257123">
    <property type="component" value="Unassembled WGS sequence"/>
</dbReference>
<sequence length="237" mass="27478">MQVLVGTCGFPKSRRAVYSALDAVELQETFYNMPNSEKMAQLRREAPEFRFTAKVFQGITHSPNSPTFKRTKGFKPGENHGMLKPTRENLQLWEQFAEAVSPLRPEVLVFQTPPSLKPEPYIYDFFTAVMGKWRLAWEPRGETYGDLKLIEKVAELGVIIVVDPLRREPTAARHYYFRLHGLGGREVNYKYKYTPQDLQKLASIIKRLDGEEAYVMFNNVYMYEDAVEFKRVYSSSV</sequence>
<dbReference type="InterPro" id="IPR036520">
    <property type="entry name" value="UPF0759_sf"/>
</dbReference>